<organism evidence="1 2">
    <name type="scientific">Phocaeicola vulgatus str. 3775 SL</name>
    <name type="common">B</name>
    <name type="synonym">iv</name>
    <dbReference type="NCBI Taxonomy" id="1339350"/>
    <lineage>
        <taxon>Bacteria</taxon>
        <taxon>Pseudomonadati</taxon>
        <taxon>Bacteroidota</taxon>
        <taxon>Bacteroidia</taxon>
        <taxon>Bacteroidales</taxon>
        <taxon>Bacteroidaceae</taxon>
        <taxon>Phocaeicola</taxon>
    </lineage>
</organism>
<name>A0A078RFF2_PHOVU</name>
<dbReference type="EMBL" id="JNHI01000002">
    <property type="protein sequence ID" value="KDS33476.1"/>
    <property type="molecule type" value="Genomic_DNA"/>
</dbReference>
<dbReference type="AlphaFoldDB" id="A0A078RFF2"/>
<evidence type="ECO:0000313" key="2">
    <source>
        <dbReference type="Proteomes" id="UP000028134"/>
    </source>
</evidence>
<accession>A0A078RFF2</accession>
<protein>
    <submittedName>
        <fullName evidence="1">Uncharacterized protein</fullName>
    </submittedName>
</protein>
<reference evidence="1 2" key="1">
    <citation type="submission" date="2014-04" db="EMBL/GenBank/DDBJ databases">
        <authorList>
            <person name="Sears C."/>
            <person name="Carroll K."/>
            <person name="Sack B.R."/>
            <person name="Qadri F."/>
            <person name="Myers L.L."/>
            <person name="Chung G.-T."/>
            <person name="Escheverria P."/>
            <person name="Fraser C.M."/>
            <person name="Sadzewicz L."/>
            <person name="Shefchek K.A."/>
            <person name="Tallon L."/>
            <person name="Das S.P."/>
            <person name="Daugherty S."/>
            <person name="Mongodin E.F."/>
        </authorList>
    </citation>
    <scope>NUCLEOTIDE SEQUENCE [LARGE SCALE GENOMIC DNA]</scope>
    <source>
        <strain evidence="2">3775 SL(B) 10 (iv)</strain>
    </source>
</reference>
<gene>
    <name evidence="1" type="ORF">M097_0641</name>
</gene>
<dbReference type="Proteomes" id="UP000028134">
    <property type="component" value="Unassembled WGS sequence"/>
</dbReference>
<sequence>MNVEVFALRVNFSEGTCQVKRGLWRNFMEEYGISDVIFKYSL</sequence>
<evidence type="ECO:0000313" key="1">
    <source>
        <dbReference type="EMBL" id="KDS33476.1"/>
    </source>
</evidence>
<proteinExistence type="predicted"/>
<comment type="caution">
    <text evidence="1">The sequence shown here is derived from an EMBL/GenBank/DDBJ whole genome shotgun (WGS) entry which is preliminary data.</text>
</comment>